<reference evidence="1 2" key="1">
    <citation type="submission" date="2023-01" db="EMBL/GenBank/DDBJ databases">
        <authorList>
            <person name="Whitehead M."/>
        </authorList>
    </citation>
    <scope>NUCLEOTIDE SEQUENCE [LARGE SCALE GENOMIC DNA]</scope>
</reference>
<evidence type="ECO:0000313" key="1">
    <source>
        <dbReference type="EMBL" id="CAI6353407.1"/>
    </source>
</evidence>
<dbReference type="AlphaFoldDB" id="A0AAV0WC73"/>
<proteinExistence type="predicted"/>
<gene>
    <name evidence="1" type="ORF">MEUPH1_LOCUS9532</name>
</gene>
<accession>A0AAV0WC73</accession>
<sequence>MRPILKYYNPPVAFEWQILTTGPLTFEQNMMPEVEAVAVALVRLGHRRRLQFRHPVLFKSPSVGVCRSRATAFTSSILSCSKATDPTVAIGCSKAISNSLSSLICSYNRKTD</sequence>
<dbReference type="EMBL" id="CARXXK010000002">
    <property type="protein sequence ID" value="CAI6353407.1"/>
    <property type="molecule type" value="Genomic_DNA"/>
</dbReference>
<comment type="caution">
    <text evidence="1">The sequence shown here is derived from an EMBL/GenBank/DDBJ whole genome shotgun (WGS) entry which is preliminary data.</text>
</comment>
<name>A0AAV0WC73_9HEMI</name>
<evidence type="ECO:0000313" key="2">
    <source>
        <dbReference type="Proteomes" id="UP001160148"/>
    </source>
</evidence>
<keyword evidence="2" id="KW-1185">Reference proteome</keyword>
<dbReference type="Proteomes" id="UP001160148">
    <property type="component" value="Unassembled WGS sequence"/>
</dbReference>
<organism evidence="1 2">
    <name type="scientific">Macrosiphum euphorbiae</name>
    <name type="common">potato aphid</name>
    <dbReference type="NCBI Taxonomy" id="13131"/>
    <lineage>
        <taxon>Eukaryota</taxon>
        <taxon>Metazoa</taxon>
        <taxon>Ecdysozoa</taxon>
        <taxon>Arthropoda</taxon>
        <taxon>Hexapoda</taxon>
        <taxon>Insecta</taxon>
        <taxon>Pterygota</taxon>
        <taxon>Neoptera</taxon>
        <taxon>Paraneoptera</taxon>
        <taxon>Hemiptera</taxon>
        <taxon>Sternorrhyncha</taxon>
        <taxon>Aphidomorpha</taxon>
        <taxon>Aphidoidea</taxon>
        <taxon>Aphididae</taxon>
        <taxon>Macrosiphini</taxon>
        <taxon>Macrosiphum</taxon>
    </lineage>
</organism>
<protein>
    <submittedName>
        <fullName evidence="1">Uncharacterized protein</fullName>
    </submittedName>
</protein>